<evidence type="ECO:0000313" key="3">
    <source>
        <dbReference type="Proteomes" id="UP001054945"/>
    </source>
</evidence>
<protein>
    <submittedName>
        <fullName evidence="2">Uncharacterized protein</fullName>
    </submittedName>
</protein>
<keyword evidence="3" id="KW-1185">Reference proteome</keyword>
<feature type="region of interest" description="Disordered" evidence="1">
    <location>
        <begin position="1"/>
        <end position="24"/>
    </location>
</feature>
<proteinExistence type="predicted"/>
<organism evidence="2 3">
    <name type="scientific">Caerostris extrusa</name>
    <name type="common">Bark spider</name>
    <name type="synonym">Caerostris bankana</name>
    <dbReference type="NCBI Taxonomy" id="172846"/>
    <lineage>
        <taxon>Eukaryota</taxon>
        <taxon>Metazoa</taxon>
        <taxon>Ecdysozoa</taxon>
        <taxon>Arthropoda</taxon>
        <taxon>Chelicerata</taxon>
        <taxon>Arachnida</taxon>
        <taxon>Araneae</taxon>
        <taxon>Araneomorphae</taxon>
        <taxon>Entelegynae</taxon>
        <taxon>Araneoidea</taxon>
        <taxon>Araneidae</taxon>
        <taxon>Caerostris</taxon>
    </lineage>
</organism>
<dbReference type="Proteomes" id="UP001054945">
    <property type="component" value="Unassembled WGS sequence"/>
</dbReference>
<dbReference type="AlphaFoldDB" id="A0AAV4S1C9"/>
<name>A0AAV4S1C9_CAEEX</name>
<comment type="caution">
    <text evidence="2">The sequence shown here is derived from an EMBL/GenBank/DDBJ whole genome shotgun (WGS) entry which is preliminary data.</text>
</comment>
<dbReference type="EMBL" id="BPLR01008851">
    <property type="protein sequence ID" value="GIY27784.1"/>
    <property type="molecule type" value="Genomic_DNA"/>
</dbReference>
<reference evidence="2 3" key="1">
    <citation type="submission" date="2021-06" db="EMBL/GenBank/DDBJ databases">
        <title>Caerostris extrusa draft genome.</title>
        <authorList>
            <person name="Kono N."/>
            <person name="Arakawa K."/>
        </authorList>
    </citation>
    <scope>NUCLEOTIDE SEQUENCE [LARGE SCALE GENOMIC DNA]</scope>
</reference>
<feature type="compositionally biased region" description="Basic residues" evidence="1">
    <location>
        <begin position="7"/>
        <end position="17"/>
    </location>
</feature>
<gene>
    <name evidence="2" type="ORF">CEXT_275841</name>
</gene>
<sequence>MIERKQRNGCHHIRRKSNQPTQNADWPHGLWAHLISVLSYLPFLNLPKKRKRKTTCREDARNGSFKTSCIEGSKTPFPSPFPFIPLVAPFLSPLDDMPRNE</sequence>
<evidence type="ECO:0000313" key="2">
    <source>
        <dbReference type="EMBL" id="GIY27784.1"/>
    </source>
</evidence>
<evidence type="ECO:0000256" key="1">
    <source>
        <dbReference type="SAM" id="MobiDB-lite"/>
    </source>
</evidence>
<accession>A0AAV4S1C9</accession>